<evidence type="ECO:0000313" key="10">
    <source>
        <dbReference type="Proteomes" id="UP000278673"/>
    </source>
</evidence>
<evidence type="ECO:0000256" key="3">
    <source>
        <dbReference type="ARBA" id="ARBA00022793"/>
    </source>
</evidence>
<dbReference type="PANTHER" id="PTHR43375:SF1">
    <property type="entry name" value="OROTIDINE 5'-PHOSPHATE DECARBOXYLASE"/>
    <property type="match status" value="1"/>
</dbReference>
<protein>
    <recommendedName>
        <fullName evidence="7">Orotidine-5'-phosphate decarboxylase</fullName>
        <ecNumber evidence="7">4.1.1.23</ecNumber>
    </recommendedName>
</protein>
<dbReference type="PANTHER" id="PTHR43375">
    <property type="entry name" value="OROTIDINE 5'-PHOSPHATE DECARBOXYLASE"/>
    <property type="match status" value="1"/>
</dbReference>
<organism evidence="9 10">
    <name type="scientific">Streptomyces triticirhizae</name>
    <dbReference type="NCBI Taxonomy" id="2483353"/>
    <lineage>
        <taxon>Bacteria</taxon>
        <taxon>Bacillati</taxon>
        <taxon>Actinomycetota</taxon>
        <taxon>Actinomycetes</taxon>
        <taxon>Kitasatosporales</taxon>
        <taxon>Streptomycetaceae</taxon>
        <taxon>Streptomyces</taxon>
    </lineage>
</organism>
<dbReference type="InterPro" id="IPR013785">
    <property type="entry name" value="Aldolase_TIM"/>
</dbReference>
<dbReference type="GO" id="GO:0004590">
    <property type="term" value="F:orotidine-5'-phosphate decarboxylase activity"/>
    <property type="evidence" value="ECO:0007669"/>
    <property type="project" value="UniProtKB-UniRule"/>
</dbReference>
<dbReference type="InterPro" id="IPR001754">
    <property type="entry name" value="OMPdeCOase_dom"/>
</dbReference>
<evidence type="ECO:0000256" key="6">
    <source>
        <dbReference type="ARBA" id="ARBA00049157"/>
    </source>
</evidence>
<keyword evidence="3" id="KW-0210">Decarboxylase</keyword>
<accession>A0A3M2LHI0</accession>
<keyword evidence="10" id="KW-1185">Reference proteome</keyword>
<dbReference type="AlphaFoldDB" id="A0A3M2LHI0"/>
<comment type="pathway">
    <text evidence="1">Pyrimidine metabolism; UMP biosynthesis via de novo pathway; UMP from orotate: step 2/2.</text>
</comment>
<dbReference type="UniPathway" id="UPA00070">
    <property type="reaction ID" value="UER00120"/>
</dbReference>
<dbReference type="EC" id="4.1.1.23" evidence="7"/>
<feature type="domain" description="Orotidine 5'-phosphate decarboxylase" evidence="8">
    <location>
        <begin position="26"/>
        <end position="273"/>
    </location>
</feature>
<name>A0A3M2LHI0_9ACTN</name>
<evidence type="ECO:0000256" key="5">
    <source>
        <dbReference type="ARBA" id="ARBA00023239"/>
    </source>
</evidence>
<gene>
    <name evidence="9" type="primary">pyrF</name>
    <name evidence="9" type="ORF">EBN88_22025</name>
</gene>
<evidence type="ECO:0000256" key="1">
    <source>
        <dbReference type="ARBA" id="ARBA00004861"/>
    </source>
</evidence>
<evidence type="ECO:0000259" key="8">
    <source>
        <dbReference type="SMART" id="SM00934"/>
    </source>
</evidence>
<reference evidence="9 10" key="1">
    <citation type="submission" date="2018-10" db="EMBL/GenBank/DDBJ databases">
        <title>Isolation, diversity and antifungal activity of actinobacteria from wheat.</title>
        <authorList>
            <person name="Han C."/>
        </authorList>
    </citation>
    <scope>NUCLEOTIDE SEQUENCE [LARGE SCALE GENOMIC DNA]</scope>
    <source>
        <strain evidence="9 10">NEAU-YY642</strain>
    </source>
</reference>
<evidence type="ECO:0000256" key="2">
    <source>
        <dbReference type="ARBA" id="ARBA00008847"/>
    </source>
</evidence>
<dbReference type="Proteomes" id="UP000278673">
    <property type="component" value="Unassembled WGS sequence"/>
</dbReference>
<proteinExistence type="inferred from homology"/>
<dbReference type="EMBL" id="RFFJ01000150">
    <property type="protein sequence ID" value="RMI36240.1"/>
    <property type="molecule type" value="Genomic_DNA"/>
</dbReference>
<dbReference type="RefSeq" id="WP_122185644.1">
    <property type="nucleotide sequence ID" value="NZ_RFFJ01000150.1"/>
</dbReference>
<evidence type="ECO:0000256" key="4">
    <source>
        <dbReference type="ARBA" id="ARBA00022975"/>
    </source>
</evidence>
<dbReference type="InterPro" id="IPR011060">
    <property type="entry name" value="RibuloseP-bd_barrel"/>
</dbReference>
<evidence type="ECO:0000313" key="9">
    <source>
        <dbReference type="EMBL" id="RMI36240.1"/>
    </source>
</evidence>
<keyword evidence="5 9" id="KW-0456">Lyase</keyword>
<comment type="caution">
    <text evidence="9">The sequence shown here is derived from an EMBL/GenBank/DDBJ whole genome shotgun (WGS) entry which is preliminary data.</text>
</comment>
<dbReference type="Gene3D" id="3.20.20.70">
    <property type="entry name" value="Aldolase class I"/>
    <property type="match status" value="1"/>
</dbReference>
<sequence>MSAPRVPSAADGFLGRWRARAARTSRLGVGLGPSPERLAWWGLPDTLAAARTHSFTVVDAVADRVSLVKIQTPFFERFGGPGLELLRAVVDRARAGGALVVLDAKRCDAPDVARVLPELYLGEDSVLGGDAVTLVPWMGLDSLEPTLVEAGRRGCGVLLMARTSNHAAGTVQHAVGGTGDTVSRTIAEQVAGWNRAHGTDHLGAVVGAPGPEARELVARTETGLVSLPGLGRQGRSVASVVAAAGDQLDRAVLPVTSGLLRGAPERLSASLDGWLAEVDDACERARRAAVAA</sequence>
<dbReference type="GO" id="GO:0006207">
    <property type="term" value="P:'de novo' pyrimidine nucleobase biosynthetic process"/>
    <property type="evidence" value="ECO:0007669"/>
    <property type="project" value="InterPro"/>
</dbReference>
<dbReference type="Pfam" id="PF00215">
    <property type="entry name" value="OMPdecase"/>
    <property type="match status" value="1"/>
</dbReference>
<dbReference type="SMART" id="SM00934">
    <property type="entry name" value="OMPdecase"/>
    <property type="match status" value="1"/>
</dbReference>
<comment type="catalytic activity">
    <reaction evidence="6">
        <text>orotidine 5'-phosphate + H(+) = UMP + CO2</text>
        <dbReference type="Rhea" id="RHEA:11596"/>
        <dbReference type="ChEBI" id="CHEBI:15378"/>
        <dbReference type="ChEBI" id="CHEBI:16526"/>
        <dbReference type="ChEBI" id="CHEBI:57538"/>
        <dbReference type="ChEBI" id="CHEBI:57865"/>
        <dbReference type="EC" id="4.1.1.23"/>
    </reaction>
</comment>
<comment type="similarity">
    <text evidence="2">Belongs to the OMP decarboxylase family. Type 2 subfamily.</text>
</comment>
<dbReference type="GO" id="GO:0044205">
    <property type="term" value="P:'de novo' UMP biosynthetic process"/>
    <property type="evidence" value="ECO:0007669"/>
    <property type="project" value="UniProtKB-UniPathway"/>
</dbReference>
<dbReference type="NCBIfam" id="TIGR02127">
    <property type="entry name" value="pyrF_sub2"/>
    <property type="match status" value="1"/>
</dbReference>
<dbReference type="SUPFAM" id="SSF51366">
    <property type="entry name" value="Ribulose-phoshate binding barrel"/>
    <property type="match status" value="1"/>
</dbReference>
<evidence type="ECO:0000256" key="7">
    <source>
        <dbReference type="NCBIfam" id="TIGR02127"/>
    </source>
</evidence>
<keyword evidence="4" id="KW-0665">Pyrimidine biosynthesis</keyword>
<dbReference type="InterPro" id="IPR011995">
    <property type="entry name" value="OMPdecase_type-2"/>
</dbReference>